<dbReference type="AlphaFoldDB" id="A0A3B0ZTJ2"/>
<dbReference type="SUPFAM" id="SSF141452">
    <property type="entry name" value="Hcp1-like"/>
    <property type="match status" value="1"/>
</dbReference>
<gene>
    <name evidence="1" type="ORF">MNBD_GAMMA23-1064</name>
</gene>
<dbReference type="PANTHER" id="PTHR36152">
    <property type="entry name" value="CYTOPLASMIC PROTEIN-RELATED"/>
    <property type="match status" value="1"/>
</dbReference>
<accession>A0A3B0ZTJ2</accession>
<dbReference type="Gene3D" id="2.30.110.20">
    <property type="entry name" value="Hcp1-like"/>
    <property type="match status" value="1"/>
</dbReference>
<protein>
    <recommendedName>
        <fullName evidence="2">Cytoplasmic protein USSDB7A</fullName>
    </recommendedName>
</protein>
<organism evidence="1">
    <name type="scientific">hydrothermal vent metagenome</name>
    <dbReference type="NCBI Taxonomy" id="652676"/>
    <lineage>
        <taxon>unclassified sequences</taxon>
        <taxon>metagenomes</taxon>
        <taxon>ecological metagenomes</taxon>
    </lineage>
</organism>
<proteinExistence type="predicted"/>
<dbReference type="InterPro" id="IPR036624">
    <property type="entry name" value="Hcp1-lik_sf"/>
</dbReference>
<sequence length="162" mass="17842">MSIYCEFDGINGNVTAKGYENQIAISSFNFSTSRSVTMIPGTTANREVTPPHFSEALLTKGFDVSTIGLFKEVVGASTGKNVKLHFLRTSSEGLQEYMTYELSDCIVSSVKVYADGGYASDPREEIKLSYSKLMMSYTHFDKSNSAGNPERHGYDLNTAKML</sequence>
<dbReference type="EMBL" id="UOFT01000009">
    <property type="protein sequence ID" value="VAW91393.1"/>
    <property type="molecule type" value="Genomic_DNA"/>
</dbReference>
<name>A0A3B0ZTJ2_9ZZZZ</name>
<evidence type="ECO:0000313" key="1">
    <source>
        <dbReference type="EMBL" id="VAW91393.1"/>
    </source>
</evidence>
<dbReference type="PANTHER" id="PTHR36152:SF1">
    <property type="entry name" value="UBIQUITIN-LIKE DOMAIN-CONTAINING PROTEIN"/>
    <property type="match status" value="1"/>
</dbReference>
<dbReference type="InterPro" id="IPR008514">
    <property type="entry name" value="T6SS_Hcp"/>
</dbReference>
<dbReference type="InterPro" id="IPR053165">
    <property type="entry name" value="HSI-I_assembly_Hcp1"/>
</dbReference>
<evidence type="ECO:0008006" key="2">
    <source>
        <dbReference type="Google" id="ProtNLM"/>
    </source>
</evidence>
<reference evidence="1" key="1">
    <citation type="submission" date="2018-06" db="EMBL/GenBank/DDBJ databases">
        <authorList>
            <person name="Zhirakovskaya E."/>
        </authorList>
    </citation>
    <scope>NUCLEOTIDE SEQUENCE</scope>
</reference>
<dbReference type="Pfam" id="PF05638">
    <property type="entry name" value="T6SS_HCP"/>
    <property type="match status" value="1"/>
</dbReference>